<proteinExistence type="inferred from homology"/>
<dbReference type="InterPro" id="IPR036942">
    <property type="entry name" value="Beta-barrel_TonB_sf"/>
</dbReference>
<evidence type="ECO:0000256" key="10">
    <source>
        <dbReference type="SAM" id="MobiDB-lite"/>
    </source>
</evidence>
<dbReference type="InterPro" id="IPR000531">
    <property type="entry name" value="Beta-barrel_TonB"/>
</dbReference>
<protein>
    <submittedName>
        <fullName evidence="14">TonB-dependent receptor</fullName>
    </submittedName>
</protein>
<dbReference type="Gene3D" id="2.40.170.20">
    <property type="entry name" value="TonB-dependent receptor, beta-barrel domain"/>
    <property type="match status" value="1"/>
</dbReference>
<evidence type="ECO:0000256" key="9">
    <source>
        <dbReference type="RuleBase" id="RU003357"/>
    </source>
</evidence>
<keyword evidence="3 8" id="KW-1134">Transmembrane beta strand</keyword>
<keyword evidence="7 8" id="KW-0998">Cell outer membrane</keyword>
<dbReference type="PANTHER" id="PTHR30069:SF40">
    <property type="entry name" value="TONB-DEPENDENT RECEPTOR NMB0964-RELATED"/>
    <property type="match status" value="1"/>
</dbReference>
<feature type="compositionally biased region" description="Basic and acidic residues" evidence="10">
    <location>
        <begin position="40"/>
        <end position="53"/>
    </location>
</feature>
<dbReference type="Proteomes" id="UP000635384">
    <property type="component" value="Unassembled WGS sequence"/>
</dbReference>
<evidence type="ECO:0000256" key="6">
    <source>
        <dbReference type="ARBA" id="ARBA00023136"/>
    </source>
</evidence>
<evidence type="ECO:0000313" key="14">
    <source>
        <dbReference type="EMBL" id="MBD2842914.1"/>
    </source>
</evidence>
<dbReference type="InterPro" id="IPR039426">
    <property type="entry name" value="TonB-dep_rcpt-like"/>
</dbReference>
<dbReference type="SUPFAM" id="SSF56935">
    <property type="entry name" value="Porins"/>
    <property type="match status" value="1"/>
</dbReference>
<name>A0ABR8KWW5_9SPHN</name>
<evidence type="ECO:0000256" key="1">
    <source>
        <dbReference type="ARBA" id="ARBA00004571"/>
    </source>
</evidence>
<evidence type="ECO:0000256" key="7">
    <source>
        <dbReference type="ARBA" id="ARBA00023237"/>
    </source>
</evidence>
<feature type="compositionally biased region" description="Acidic residues" evidence="10">
    <location>
        <begin position="27"/>
        <end position="39"/>
    </location>
</feature>
<feature type="region of interest" description="Disordered" evidence="10">
    <location>
        <begin position="27"/>
        <end position="53"/>
    </location>
</feature>
<evidence type="ECO:0000256" key="8">
    <source>
        <dbReference type="PROSITE-ProRule" id="PRU01360"/>
    </source>
</evidence>
<evidence type="ECO:0000313" key="15">
    <source>
        <dbReference type="Proteomes" id="UP000635384"/>
    </source>
</evidence>
<keyword evidence="11" id="KW-0732">Signal</keyword>
<feature type="domain" description="TonB-dependent receptor plug" evidence="13">
    <location>
        <begin position="78"/>
        <end position="175"/>
    </location>
</feature>
<comment type="similarity">
    <text evidence="8 9">Belongs to the TonB-dependent receptor family.</text>
</comment>
<evidence type="ECO:0000256" key="11">
    <source>
        <dbReference type="SAM" id="SignalP"/>
    </source>
</evidence>
<evidence type="ECO:0000256" key="2">
    <source>
        <dbReference type="ARBA" id="ARBA00022448"/>
    </source>
</evidence>
<comment type="subcellular location">
    <subcellularLocation>
        <location evidence="1 8">Cell outer membrane</location>
        <topology evidence="1 8">Multi-pass membrane protein</topology>
    </subcellularLocation>
</comment>
<dbReference type="InterPro" id="IPR012910">
    <property type="entry name" value="Plug_dom"/>
</dbReference>
<keyword evidence="14" id="KW-0675">Receptor</keyword>
<evidence type="ECO:0000256" key="4">
    <source>
        <dbReference type="ARBA" id="ARBA00022692"/>
    </source>
</evidence>
<comment type="caution">
    <text evidence="14">The sequence shown here is derived from an EMBL/GenBank/DDBJ whole genome shotgun (WGS) entry which is preliminary data.</text>
</comment>
<keyword evidence="5 9" id="KW-0798">TonB box</keyword>
<evidence type="ECO:0000256" key="5">
    <source>
        <dbReference type="ARBA" id="ARBA00023077"/>
    </source>
</evidence>
<keyword evidence="4 8" id="KW-0812">Transmembrane</keyword>
<feature type="region of interest" description="Disordered" evidence="10">
    <location>
        <begin position="318"/>
        <end position="339"/>
    </location>
</feature>
<dbReference type="PROSITE" id="PS52016">
    <property type="entry name" value="TONB_DEPENDENT_REC_3"/>
    <property type="match status" value="1"/>
</dbReference>
<dbReference type="Gene3D" id="2.170.130.10">
    <property type="entry name" value="TonB-dependent receptor, plug domain"/>
    <property type="match status" value="1"/>
</dbReference>
<reference evidence="14 15" key="1">
    <citation type="submission" date="2020-09" db="EMBL/GenBank/DDBJ databases">
        <authorList>
            <person name="Yoon J.-W."/>
        </authorList>
    </citation>
    <scope>NUCLEOTIDE SEQUENCE [LARGE SCALE GENOMIC DNA]</scope>
    <source>
        <strain evidence="14 15">KMU-140</strain>
    </source>
</reference>
<evidence type="ECO:0000259" key="13">
    <source>
        <dbReference type="Pfam" id="PF07715"/>
    </source>
</evidence>
<feature type="signal peptide" evidence="11">
    <location>
        <begin position="1"/>
        <end position="25"/>
    </location>
</feature>
<feature type="compositionally biased region" description="Acidic residues" evidence="10">
    <location>
        <begin position="328"/>
        <end position="339"/>
    </location>
</feature>
<keyword evidence="2 8" id="KW-0813">Transport</keyword>
<keyword evidence="15" id="KW-1185">Reference proteome</keyword>
<evidence type="ECO:0000256" key="3">
    <source>
        <dbReference type="ARBA" id="ARBA00022452"/>
    </source>
</evidence>
<sequence>MKILTSRIAVATAISFAVAASPALAETAEDTETSAEADEQSERQIAREEAAAEDPHYRGDILVSADGLEELDFIAGQDVIGLDEIQRDLSGQIGELLVKIPGVSATSFAPGSSRPILRGLDAERVRVLIDGVGTADVGNTSADHATTIDPLTTTRVEVLRGPTALLYGSQAIGGVVNAIDRRIPIEVPENGVHFDALTAFDTVSDLRSGGASIDVAVGESVVFHLDGSFRETNDLEISGFQLSPELRAELLEEAAEEEAEGEFEEAAEIREAAGQTEFIPNSATETWTVNGGVGFFFGDSSIGASVGYFDTDYGVVGRPGAEHAHGEEEGEEEEEEGEEEEIVTIGLEQLRVDFRGDFGLGDGFLSRLKVRGVYSDYEHTEFEGAEVGTVFDTETVEIRAELLQREGGVIGAQFVSRDFEAVGEEAFVAPNETTSFAIFTAQELDFDGFQIEGAARYENVDVESDVFGVDRNFDLFSGALSFVAVPGDGDVRLGVTGSRSERAPAGEELFSDGPHIATQAFEIGDPTFDEESAWGLEAFARGNIGAVQFSASVYAQWFDDFIFLQPNGEEEDDLPVFLFLQDDANFFGFEGQVTFPLFQSDTFGLNADLRAEYVEAELDNDDNLPRIPPLSLLGALDAEFGQFDVRGEVQWFAEQDEITDFETPTDDFAFVNLYISWRPLENNQNVVLQLAGENLFDTTGRRHSSFTKDFVPLPGQNIRASVRLSF</sequence>
<dbReference type="Pfam" id="PF00593">
    <property type="entry name" value="TonB_dep_Rec_b-barrel"/>
    <property type="match status" value="1"/>
</dbReference>
<dbReference type="Pfam" id="PF07715">
    <property type="entry name" value="Plug"/>
    <property type="match status" value="1"/>
</dbReference>
<dbReference type="InterPro" id="IPR037066">
    <property type="entry name" value="Plug_dom_sf"/>
</dbReference>
<dbReference type="EMBL" id="JACXLC010000001">
    <property type="protein sequence ID" value="MBD2842914.1"/>
    <property type="molecule type" value="Genomic_DNA"/>
</dbReference>
<gene>
    <name evidence="14" type="ORF">IB285_11690</name>
</gene>
<feature type="domain" description="TonB-dependent receptor-like beta-barrel" evidence="12">
    <location>
        <begin position="349"/>
        <end position="695"/>
    </location>
</feature>
<organism evidence="14 15">
    <name type="scientific">Erythrobacter rubeus</name>
    <dbReference type="NCBI Taxonomy" id="2760803"/>
    <lineage>
        <taxon>Bacteria</taxon>
        <taxon>Pseudomonadati</taxon>
        <taxon>Pseudomonadota</taxon>
        <taxon>Alphaproteobacteria</taxon>
        <taxon>Sphingomonadales</taxon>
        <taxon>Erythrobacteraceae</taxon>
        <taxon>Erythrobacter/Porphyrobacter group</taxon>
        <taxon>Erythrobacter</taxon>
    </lineage>
</organism>
<evidence type="ECO:0000259" key="12">
    <source>
        <dbReference type="Pfam" id="PF00593"/>
    </source>
</evidence>
<dbReference type="PANTHER" id="PTHR30069">
    <property type="entry name" value="TONB-DEPENDENT OUTER MEMBRANE RECEPTOR"/>
    <property type="match status" value="1"/>
</dbReference>
<keyword evidence="6 8" id="KW-0472">Membrane</keyword>
<accession>A0ABR8KWW5</accession>
<dbReference type="RefSeq" id="WP_190788336.1">
    <property type="nucleotide sequence ID" value="NZ_JACXLC010000001.1"/>
</dbReference>
<feature type="chain" id="PRO_5046742815" evidence="11">
    <location>
        <begin position="26"/>
        <end position="726"/>
    </location>
</feature>